<evidence type="ECO:0000313" key="2">
    <source>
        <dbReference type="Proteomes" id="UP000220621"/>
    </source>
</evidence>
<gene>
    <name evidence="1" type="ORF">CN611_29525</name>
</gene>
<dbReference type="InterPro" id="IPR020270">
    <property type="entry name" value="Plasmid_pXO2-34"/>
</dbReference>
<name>A0A2B5X4F2_9BACI</name>
<dbReference type="EMBL" id="NUDL01000146">
    <property type="protein sequence ID" value="PEM43912.1"/>
    <property type="molecule type" value="Genomic_DNA"/>
</dbReference>
<accession>A0A2B5X4F2</accession>
<sequence length="100" mass="11350">MRTKDFSRKTHSIKVLQEMDVVSLVGQAHSVSTFQGKDYIVLDNGNLYDSVGKREVPVATMFRYIKCARNSYGVLIAKKSNTCSKLMQVKYVKKNNKVSK</sequence>
<evidence type="ECO:0000313" key="1">
    <source>
        <dbReference type="EMBL" id="PEM43912.1"/>
    </source>
</evidence>
<dbReference type="RefSeq" id="WP_001259278.1">
    <property type="nucleotide sequence ID" value="NZ_JAOPTJ010000013.1"/>
</dbReference>
<proteinExistence type="predicted"/>
<protein>
    <submittedName>
        <fullName evidence="1">Uncharacterized protein</fullName>
    </submittedName>
</protein>
<dbReference type="Pfam" id="PF17362">
    <property type="entry name" value="pXO2-34"/>
    <property type="match status" value="1"/>
</dbReference>
<comment type="caution">
    <text evidence="1">The sequence shown here is derived from an EMBL/GenBank/DDBJ whole genome shotgun (WGS) entry which is preliminary data.</text>
</comment>
<organism evidence="1 2">
    <name type="scientific">Bacillus wiedmannii</name>
    <dbReference type="NCBI Taxonomy" id="1890302"/>
    <lineage>
        <taxon>Bacteria</taxon>
        <taxon>Bacillati</taxon>
        <taxon>Bacillota</taxon>
        <taxon>Bacilli</taxon>
        <taxon>Bacillales</taxon>
        <taxon>Bacillaceae</taxon>
        <taxon>Bacillus</taxon>
        <taxon>Bacillus cereus group</taxon>
    </lineage>
</organism>
<dbReference type="Proteomes" id="UP000220621">
    <property type="component" value="Unassembled WGS sequence"/>
</dbReference>
<reference evidence="1 2" key="1">
    <citation type="submission" date="2017-09" db="EMBL/GenBank/DDBJ databases">
        <title>Large-scale bioinformatics analysis of Bacillus genomes uncovers conserved roles of natural products in bacterial physiology.</title>
        <authorList>
            <consortium name="Agbiome Team Llc"/>
            <person name="Bleich R.M."/>
            <person name="Grubbs K.J."/>
            <person name="Santa Maria K.C."/>
            <person name="Allen S.E."/>
            <person name="Farag S."/>
            <person name="Shank E.A."/>
            <person name="Bowers A."/>
        </authorList>
    </citation>
    <scope>NUCLEOTIDE SEQUENCE [LARGE SCALE GENOMIC DNA]</scope>
    <source>
        <strain evidence="1 2">AFS010764</strain>
    </source>
</reference>
<dbReference type="AlphaFoldDB" id="A0A2B5X4F2"/>